<keyword evidence="4" id="KW-1185">Reference proteome</keyword>
<dbReference type="Pfam" id="PF01381">
    <property type="entry name" value="HTH_3"/>
    <property type="match status" value="1"/>
</dbReference>
<dbReference type="SUPFAM" id="SSF47413">
    <property type="entry name" value="lambda repressor-like DNA-binding domains"/>
    <property type="match status" value="1"/>
</dbReference>
<dbReference type="AlphaFoldDB" id="A0AAQ3VT88"/>
<proteinExistence type="predicted"/>
<dbReference type="EMBL" id="CP147247">
    <property type="protein sequence ID" value="WYJ89522.1"/>
    <property type="molecule type" value="Genomic_DNA"/>
</dbReference>
<dbReference type="InterPro" id="IPR001387">
    <property type="entry name" value="Cro/C1-type_HTH"/>
</dbReference>
<dbReference type="Gene3D" id="1.10.260.40">
    <property type="entry name" value="lambda repressor-like DNA-binding domains"/>
    <property type="match status" value="1"/>
</dbReference>
<sequence length="69" mass="8061">MKKTSRLSQYREAKRISQSEMAEKMGVTQQCISSWQTGRTIPKPHQMKLLSGILEVPIDELFYEEFNKV</sequence>
<protein>
    <recommendedName>
        <fullName evidence="2">HTH cro/C1-type domain-containing protein</fullName>
    </recommendedName>
</protein>
<dbReference type="GO" id="GO:0003677">
    <property type="term" value="F:DNA binding"/>
    <property type="evidence" value="ECO:0007669"/>
    <property type="project" value="UniProtKB-KW"/>
</dbReference>
<dbReference type="PROSITE" id="PS50943">
    <property type="entry name" value="HTH_CROC1"/>
    <property type="match status" value="1"/>
</dbReference>
<feature type="domain" description="HTH cro/C1-type" evidence="2">
    <location>
        <begin position="7"/>
        <end position="61"/>
    </location>
</feature>
<evidence type="ECO:0000313" key="3">
    <source>
        <dbReference type="EMBL" id="WYJ89522.1"/>
    </source>
</evidence>
<organism evidence="3 4">
    <name type="scientific">Candidatus Enterococcus clewellii</name>
    <dbReference type="NCBI Taxonomy" id="1834193"/>
    <lineage>
        <taxon>Bacteria</taxon>
        <taxon>Bacillati</taxon>
        <taxon>Bacillota</taxon>
        <taxon>Bacilli</taxon>
        <taxon>Lactobacillales</taxon>
        <taxon>Enterococcaceae</taxon>
        <taxon>Enterococcus</taxon>
    </lineage>
</organism>
<reference evidence="3" key="1">
    <citation type="submission" date="2017-05" db="EMBL/GenBank/DDBJ databases">
        <authorList>
            <consortium name="The Broad Institute Genomics Platform"/>
            <consortium name="The Broad Institute Genomic Center for Infectious Diseases"/>
            <person name="Earl A."/>
            <person name="Manson A."/>
            <person name="Schwartman J."/>
            <person name="Gilmore M."/>
            <person name="Abouelleil A."/>
            <person name="Cao P."/>
            <person name="Chapman S."/>
            <person name="Cusick C."/>
            <person name="Shea T."/>
            <person name="Young S."/>
            <person name="Neafsey D."/>
            <person name="Nusbaum C."/>
            <person name="Birren B."/>
        </authorList>
    </citation>
    <scope>NUCLEOTIDE SEQUENCE</scope>
    <source>
        <strain evidence="3">9E7_DIV0242</strain>
    </source>
</reference>
<dbReference type="Proteomes" id="UP000195141">
    <property type="component" value="Chromosome"/>
</dbReference>
<evidence type="ECO:0000313" key="4">
    <source>
        <dbReference type="Proteomes" id="UP000195141"/>
    </source>
</evidence>
<evidence type="ECO:0000256" key="1">
    <source>
        <dbReference type="ARBA" id="ARBA00023125"/>
    </source>
</evidence>
<dbReference type="CDD" id="cd00093">
    <property type="entry name" value="HTH_XRE"/>
    <property type="match status" value="1"/>
</dbReference>
<accession>A0AAQ3VT88</accession>
<dbReference type="PANTHER" id="PTHR46558:SF4">
    <property type="entry name" value="DNA-BIDING PHAGE PROTEIN"/>
    <property type="match status" value="1"/>
</dbReference>
<dbReference type="RefSeq" id="WP_339101992.1">
    <property type="nucleotide sequence ID" value="NZ_CP147247.1"/>
</dbReference>
<dbReference type="SMART" id="SM00530">
    <property type="entry name" value="HTH_XRE"/>
    <property type="match status" value="1"/>
</dbReference>
<gene>
    <name evidence="3" type="ORF">A5888_001244</name>
</gene>
<dbReference type="PANTHER" id="PTHR46558">
    <property type="entry name" value="TRACRIPTIONAL REGULATORY PROTEIN-RELATED-RELATED"/>
    <property type="match status" value="1"/>
</dbReference>
<name>A0AAQ3VT88_9ENTE</name>
<evidence type="ECO:0000259" key="2">
    <source>
        <dbReference type="PROSITE" id="PS50943"/>
    </source>
</evidence>
<dbReference type="InterPro" id="IPR010982">
    <property type="entry name" value="Lambda_DNA-bd_dom_sf"/>
</dbReference>
<reference evidence="3" key="2">
    <citation type="submission" date="2024-03" db="EMBL/GenBank/DDBJ databases">
        <title>The Genome Sequence of Enterococcus sp. DIV0242b.</title>
        <authorList>
            <consortium name="The Broad Institute Genomics Platform"/>
            <consortium name="The Broad Institute Microbial Omics Core"/>
            <consortium name="The Broad Institute Genomic Center for Infectious Diseases"/>
            <person name="Earl A."/>
            <person name="Manson A."/>
            <person name="Gilmore M."/>
            <person name="Schwartman J."/>
            <person name="Shea T."/>
            <person name="Abouelleil A."/>
            <person name="Cao P."/>
            <person name="Chapman S."/>
            <person name="Cusick C."/>
            <person name="Young S."/>
            <person name="Neafsey D."/>
            <person name="Nusbaum C."/>
            <person name="Birren B."/>
        </authorList>
    </citation>
    <scope>NUCLEOTIDE SEQUENCE</scope>
    <source>
        <strain evidence="3">9E7_DIV0242</strain>
    </source>
</reference>
<keyword evidence="1" id="KW-0238">DNA-binding</keyword>